<evidence type="ECO:0000313" key="1">
    <source>
        <dbReference type="EMBL" id="KIJ40983.1"/>
    </source>
</evidence>
<organism evidence="1 2">
    <name type="scientific">Sphaerobolus stellatus (strain SS14)</name>
    <dbReference type="NCBI Taxonomy" id="990650"/>
    <lineage>
        <taxon>Eukaryota</taxon>
        <taxon>Fungi</taxon>
        <taxon>Dikarya</taxon>
        <taxon>Basidiomycota</taxon>
        <taxon>Agaricomycotina</taxon>
        <taxon>Agaricomycetes</taxon>
        <taxon>Phallomycetidae</taxon>
        <taxon>Geastrales</taxon>
        <taxon>Sphaerobolaceae</taxon>
        <taxon>Sphaerobolus</taxon>
    </lineage>
</organism>
<protein>
    <submittedName>
        <fullName evidence="1">Uncharacterized protein</fullName>
    </submittedName>
</protein>
<dbReference type="AlphaFoldDB" id="A0A0C9UD04"/>
<dbReference type="Proteomes" id="UP000054279">
    <property type="component" value="Unassembled WGS sequence"/>
</dbReference>
<dbReference type="SUPFAM" id="SSF53474">
    <property type="entry name" value="alpha/beta-Hydrolases"/>
    <property type="match status" value="1"/>
</dbReference>
<accession>A0A0C9UD04</accession>
<dbReference type="HOGENOM" id="CLU_020336_15_1_1"/>
<dbReference type="OrthoDB" id="190201at2759"/>
<reference evidence="1 2" key="1">
    <citation type="submission" date="2014-06" db="EMBL/GenBank/DDBJ databases">
        <title>Evolutionary Origins and Diversification of the Mycorrhizal Mutualists.</title>
        <authorList>
            <consortium name="DOE Joint Genome Institute"/>
            <consortium name="Mycorrhizal Genomics Consortium"/>
            <person name="Kohler A."/>
            <person name="Kuo A."/>
            <person name="Nagy L.G."/>
            <person name="Floudas D."/>
            <person name="Copeland A."/>
            <person name="Barry K.W."/>
            <person name="Cichocki N."/>
            <person name="Veneault-Fourrey C."/>
            <person name="LaButti K."/>
            <person name="Lindquist E.A."/>
            <person name="Lipzen A."/>
            <person name="Lundell T."/>
            <person name="Morin E."/>
            <person name="Murat C."/>
            <person name="Riley R."/>
            <person name="Ohm R."/>
            <person name="Sun H."/>
            <person name="Tunlid A."/>
            <person name="Henrissat B."/>
            <person name="Grigoriev I.V."/>
            <person name="Hibbett D.S."/>
            <person name="Martin F."/>
        </authorList>
    </citation>
    <scope>NUCLEOTIDE SEQUENCE [LARGE SCALE GENOMIC DNA]</scope>
    <source>
        <strain evidence="1 2">SS14</strain>
    </source>
</reference>
<dbReference type="EMBL" id="KN837140">
    <property type="protein sequence ID" value="KIJ40983.1"/>
    <property type="molecule type" value="Genomic_DNA"/>
</dbReference>
<dbReference type="InterPro" id="IPR029058">
    <property type="entry name" value="AB_hydrolase_fold"/>
</dbReference>
<gene>
    <name evidence="1" type="ORF">M422DRAFT_60548</name>
</gene>
<evidence type="ECO:0000313" key="2">
    <source>
        <dbReference type="Proteomes" id="UP000054279"/>
    </source>
</evidence>
<name>A0A0C9UD04_SPHS4</name>
<dbReference type="Gene3D" id="3.40.50.1820">
    <property type="entry name" value="alpha/beta hydrolase"/>
    <property type="match status" value="1"/>
</dbReference>
<proteinExistence type="predicted"/>
<keyword evidence="2" id="KW-1185">Reference proteome</keyword>
<sequence>MSSQPAITKEDIQASNRRPLLVIRSGSSAPPEYMLSLADLGPSYSIPIVFYNQLGCGRSTHIREKYGDGEFWTEDLLCDELDNLLQKLGGIFASRFAMRQPKGLNHLIVASTPTSATLWIQTAERFKANLPQNHDDAGTTSDPEYEAALHHYYIRHVVGLIFGRLNCLQSGPSEIHITGTLKNWSMIDDLHKITASVLVLNSRSDKAQDEVVEPFYRIVPRCKWLQFAESSHLPFWEEREKPTQVVADFLREI</sequence>